<dbReference type="PANTHER" id="PTHR39418:SF1">
    <property type="entry name" value="DEHYDROGENASE"/>
    <property type="match status" value="1"/>
</dbReference>
<dbReference type="InterPro" id="IPR053194">
    <property type="entry name" value="tRNA_methyltr_O"/>
</dbReference>
<dbReference type="AlphaFoldDB" id="A0AAU9EJB8"/>
<evidence type="ECO:0000259" key="1">
    <source>
        <dbReference type="Pfam" id="PF02663"/>
    </source>
</evidence>
<gene>
    <name evidence="2" type="ORF">FAK_23650</name>
</gene>
<dbReference type="SUPFAM" id="SSF143555">
    <property type="entry name" value="FwdE-like"/>
    <property type="match status" value="1"/>
</dbReference>
<feature type="domain" description="Formylmethanofuran dehydrogenase subunit E" evidence="1">
    <location>
        <begin position="16"/>
        <end position="131"/>
    </location>
</feature>
<dbReference type="InterPro" id="IPR003814">
    <property type="entry name" value="FmdEsu_dom"/>
</dbReference>
<dbReference type="PANTHER" id="PTHR39418">
    <property type="entry name" value="DEHYDROGENASE-RELATED"/>
    <property type="match status" value="1"/>
</dbReference>
<dbReference type="KEGG" id="dmp:FAK_23650"/>
<evidence type="ECO:0000313" key="3">
    <source>
        <dbReference type="Proteomes" id="UP001366166"/>
    </source>
</evidence>
<dbReference type="Gene3D" id="3.30.1330.130">
    <property type="match status" value="1"/>
</dbReference>
<dbReference type="Proteomes" id="UP001366166">
    <property type="component" value="Chromosome"/>
</dbReference>
<dbReference type="RefSeq" id="WP_338599518.1">
    <property type="nucleotide sequence ID" value="NZ_AP028679.1"/>
</dbReference>
<accession>A0AAU9EJB8</accession>
<dbReference type="InterPro" id="IPR026328">
    <property type="entry name" value="FmdE"/>
</dbReference>
<sequence length="183" mass="19777">MDLGALPEPLKPVVAFHGHLCPGLLIGYRAAQAAARALDLGKSEDEEVVTIAENNSCSVDAFQQMLSTTFGKGNLIWRDYGKQAFTVIDRGRNRAVRVSFIGDRLKHTGPDGKVDREAFIKDLLNAPQEQLIKVEEVAVEPPAEAVIEKSILCARCGEPTQASRTVEVDGRCLCRSCAAEVGA</sequence>
<dbReference type="Pfam" id="PF02663">
    <property type="entry name" value="FmdE"/>
    <property type="match status" value="1"/>
</dbReference>
<name>A0AAU9EJB8_9BACT</name>
<proteinExistence type="predicted"/>
<protein>
    <submittedName>
        <fullName evidence="2">Formylmethanofuran dehydrogenase subunit E</fullName>
    </submittedName>
</protein>
<evidence type="ECO:0000313" key="2">
    <source>
        <dbReference type="EMBL" id="BEQ15299.1"/>
    </source>
</evidence>
<reference evidence="3" key="1">
    <citation type="journal article" date="2023" name="Arch. Microbiol.">
        <title>Desulfoferula mesophilus gen. nov. sp. nov., a mesophilic sulfate-reducing bacterium isolated from a brackish lake sediment.</title>
        <authorList>
            <person name="Watanabe T."/>
            <person name="Yabe T."/>
            <person name="Tsuji J.M."/>
            <person name="Fukui M."/>
        </authorList>
    </citation>
    <scope>NUCLEOTIDE SEQUENCE [LARGE SCALE GENOMIC DNA]</scope>
    <source>
        <strain evidence="3">12FAK</strain>
    </source>
</reference>
<dbReference type="EMBL" id="AP028679">
    <property type="protein sequence ID" value="BEQ15299.1"/>
    <property type="molecule type" value="Genomic_DNA"/>
</dbReference>
<keyword evidence="3" id="KW-1185">Reference proteome</keyword>
<organism evidence="2 3">
    <name type="scientific">Desulfoferula mesophila</name>
    <dbReference type="NCBI Taxonomy" id="3058419"/>
    <lineage>
        <taxon>Bacteria</taxon>
        <taxon>Pseudomonadati</taxon>
        <taxon>Thermodesulfobacteriota</taxon>
        <taxon>Desulfarculia</taxon>
        <taxon>Desulfarculales</taxon>
        <taxon>Desulfarculaceae</taxon>
        <taxon>Desulfoferula</taxon>
    </lineage>
</organism>
<dbReference type="PIRSF" id="PIRSF006578">
    <property type="entry name" value="FwdE"/>
    <property type="match status" value="1"/>
</dbReference>